<organism evidence="1 2">
    <name type="scientific">Runella defluvii</name>
    <dbReference type="NCBI Taxonomy" id="370973"/>
    <lineage>
        <taxon>Bacteria</taxon>
        <taxon>Pseudomonadati</taxon>
        <taxon>Bacteroidota</taxon>
        <taxon>Cytophagia</taxon>
        <taxon>Cytophagales</taxon>
        <taxon>Spirosomataceae</taxon>
        <taxon>Runella</taxon>
    </lineage>
</organism>
<evidence type="ECO:0000313" key="1">
    <source>
        <dbReference type="EMBL" id="MBB3837586.1"/>
    </source>
</evidence>
<evidence type="ECO:0000313" key="2">
    <source>
        <dbReference type="Proteomes" id="UP000541352"/>
    </source>
</evidence>
<protein>
    <recommendedName>
        <fullName evidence="3">Tetratricopeptide repeat protein</fullName>
    </recommendedName>
</protein>
<dbReference type="Gene3D" id="1.25.40.10">
    <property type="entry name" value="Tetratricopeptide repeat domain"/>
    <property type="match status" value="1"/>
</dbReference>
<dbReference type="AlphaFoldDB" id="A0A7W6EPQ4"/>
<comment type="caution">
    <text evidence="1">The sequence shown here is derived from an EMBL/GenBank/DDBJ whole genome shotgun (WGS) entry which is preliminary data.</text>
</comment>
<name>A0A7W6EPQ4_9BACT</name>
<dbReference type="RefSeq" id="WP_183972303.1">
    <property type="nucleotide sequence ID" value="NZ_JACIBY010000003.1"/>
</dbReference>
<proteinExistence type="predicted"/>
<gene>
    <name evidence="1" type="ORF">FHS57_001583</name>
</gene>
<accession>A0A7W6EPQ4</accession>
<sequence length="677" mass="75997">MKTLFVFYLTLIGVSVQAQYVWDAVKDSEERPLKENSSLHYDQIKTPTEEVLTKLIFQSKGIAVAFLDKKNRNFRIELDRNISSANGSELTDLATLFFLKGSSYAAVYLYAMAAERNRIDTTIYRNLGVCLKNIDAYLLSYKILLYARKQTPQNPTLLANLGWVATSVGDFTTGKKHFENALLIAPNLYHAMNGLATIAEARGQNTEADRWRKLAWSKKMTFAGAIQKKDDQAKKIAKVNQNEGMNESTTLPAVNDVLPLIDYEERPFGGNAASGLHFPEPPAEYSSNLLKTMQNERIIEGFHTSLVDENHQRIERVMASLSTLETQWQEQAKVKVTDNHIVVPYPYTKELAALDYYEQLFSNRSISFTRRFNNETKGSYLQMNEKFMAAKRAYETSAQKCGDNEGCQEQERNKYCQNVQKLLNNHHQYFYSAWLSLYKNTTNDIRSYESKTDRYVMALKNPQLHQLANTRRKEAAQLMYQYGLAHASWAAWASNAANTFCEVEEKIEEDSVITEQVQRLMRTHKLELWEDDDECPLPTWNIDAGVIESEANCEKINFSINTPSPGVKGTLGLELTWGDDWGEDELELQAGLKAEKEVGGLSVGGKVVEFITITGNKGIVDAGLKGEATASLSGKISTNGGDLGLKSEGKIEFGISAAKGIAPLTPSQAWKFTPGVD</sequence>
<reference evidence="1 2" key="1">
    <citation type="submission" date="2020-08" db="EMBL/GenBank/DDBJ databases">
        <title>Genomic Encyclopedia of Type Strains, Phase IV (KMG-IV): sequencing the most valuable type-strain genomes for metagenomic binning, comparative biology and taxonomic classification.</title>
        <authorList>
            <person name="Goeker M."/>
        </authorList>
    </citation>
    <scope>NUCLEOTIDE SEQUENCE [LARGE SCALE GENOMIC DNA]</scope>
    <source>
        <strain evidence="1 2">DSM 17976</strain>
    </source>
</reference>
<keyword evidence="2" id="KW-1185">Reference proteome</keyword>
<dbReference type="SUPFAM" id="SSF48452">
    <property type="entry name" value="TPR-like"/>
    <property type="match status" value="1"/>
</dbReference>
<dbReference type="Proteomes" id="UP000541352">
    <property type="component" value="Unassembled WGS sequence"/>
</dbReference>
<dbReference type="InterPro" id="IPR011990">
    <property type="entry name" value="TPR-like_helical_dom_sf"/>
</dbReference>
<evidence type="ECO:0008006" key="3">
    <source>
        <dbReference type="Google" id="ProtNLM"/>
    </source>
</evidence>
<dbReference type="EMBL" id="JACIBY010000003">
    <property type="protein sequence ID" value="MBB3837586.1"/>
    <property type="molecule type" value="Genomic_DNA"/>
</dbReference>